<evidence type="ECO:0000259" key="8">
    <source>
        <dbReference type="PROSITE" id="PS51898"/>
    </source>
</evidence>
<dbReference type="PANTHER" id="PTHR30629">
    <property type="entry name" value="PROPHAGE INTEGRASE"/>
    <property type="match status" value="1"/>
</dbReference>
<reference evidence="10 11" key="1">
    <citation type="submission" date="2019-03" db="EMBL/GenBank/DDBJ databases">
        <title>Genomic Encyclopedia of Type Strains, Phase IV (KMG-IV): sequencing the most valuable type-strain genomes for metagenomic binning, comparative biology and taxonomic classification.</title>
        <authorList>
            <person name="Goeker M."/>
        </authorList>
    </citation>
    <scope>NUCLEOTIDE SEQUENCE [LARGE SCALE GENOMIC DNA]</scope>
    <source>
        <strain evidence="10 11">DSM 100451</strain>
    </source>
</reference>
<evidence type="ECO:0000313" key="11">
    <source>
        <dbReference type="Proteomes" id="UP000295184"/>
    </source>
</evidence>
<dbReference type="InterPro" id="IPR002104">
    <property type="entry name" value="Integrase_catalytic"/>
</dbReference>
<evidence type="ECO:0000256" key="5">
    <source>
        <dbReference type="ARBA" id="ARBA00023172"/>
    </source>
</evidence>
<dbReference type="PANTHER" id="PTHR30629:SF2">
    <property type="entry name" value="PROPHAGE INTEGRASE INTS-RELATED"/>
    <property type="match status" value="1"/>
</dbReference>
<dbReference type="PROSITE" id="PS51900">
    <property type="entry name" value="CB"/>
    <property type="match status" value="1"/>
</dbReference>
<dbReference type="OrthoDB" id="111144at2"/>
<feature type="domain" description="Tyr recombinase" evidence="8">
    <location>
        <begin position="186"/>
        <end position="374"/>
    </location>
</feature>
<dbReference type="InterPro" id="IPR011010">
    <property type="entry name" value="DNA_brk_join_enz"/>
</dbReference>
<dbReference type="Gene3D" id="1.10.150.130">
    <property type="match status" value="1"/>
</dbReference>
<dbReference type="EMBL" id="SLUM01000017">
    <property type="protein sequence ID" value="TCL55312.1"/>
    <property type="molecule type" value="Genomic_DNA"/>
</dbReference>
<name>A0A4V2QB77_9FIRM</name>
<evidence type="ECO:0000256" key="3">
    <source>
        <dbReference type="ARBA" id="ARBA00022908"/>
    </source>
</evidence>
<dbReference type="CDD" id="cd01189">
    <property type="entry name" value="INT_ICEBs1_C_like"/>
    <property type="match status" value="1"/>
</dbReference>
<dbReference type="Pfam" id="PF14659">
    <property type="entry name" value="Phage_int_SAM_3"/>
    <property type="match status" value="1"/>
</dbReference>
<dbReference type="GO" id="GO:0006310">
    <property type="term" value="P:DNA recombination"/>
    <property type="evidence" value="ECO:0007669"/>
    <property type="project" value="UniProtKB-KW"/>
</dbReference>
<feature type="region of interest" description="Disordered" evidence="7">
    <location>
        <begin position="1"/>
        <end position="26"/>
    </location>
</feature>
<keyword evidence="4 6" id="KW-0238">DNA-binding</keyword>
<dbReference type="Pfam" id="PF00589">
    <property type="entry name" value="Phage_integrase"/>
    <property type="match status" value="1"/>
</dbReference>
<comment type="caution">
    <text evidence="10">The sequence shown here is derived from an EMBL/GenBank/DDBJ whole genome shotgun (WGS) entry which is preliminary data.</text>
</comment>
<dbReference type="GO" id="GO:0003677">
    <property type="term" value="F:DNA binding"/>
    <property type="evidence" value="ECO:0007669"/>
    <property type="project" value="UniProtKB-UniRule"/>
</dbReference>
<feature type="domain" description="Core-binding (CB)" evidence="9">
    <location>
        <begin position="70"/>
        <end position="165"/>
    </location>
</feature>
<dbReference type="Proteomes" id="UP000295184">
    <property type="component" value="Unassembled WGS sequence"/>
</dbReference>
<dbReference type="InterPro" id="IPR013762">
    <property type="entry name" value="Integrase-like_cat_sf"/>
</dbReference>
<evidence type="ECO:0000256" key="1">
    <source>
        <dbReference type="ARBA" id="ARBA00003283"/>
    </source>
</evidence>
<dbReference type="Gene3D" id="1.10.443.10">
    <property type="entry name" value="Intergrase catalytic core"/>
    <property type="match status" value="1"/>
</dbReference>
<keyword evidence="5" id="KW-0233">DNA recombination</keyword>
<dbReference type="InterPro" id="IPR004107">
    <property type="entry name" value="Integrase_SAM-like_N"/>
</dbReference>
<evidence type="ECO:0000256" key="2">
    <source>
        <dbReference type="ARBA" id="ARBA00008857"/>
    </source>
</evidence>
<comment type="function">
    <text evidence="1">Site-specific tyrosine recombinase, which acts by catalyzing the cutting and rejoining of the recombining DNA molecules.</text>
</comment>
<evidence type="ECO:0000259" key="9">
    <source>
        <dbReference type="PROSITE" id="PS51900"/>
    </source>
</evidence>
<dbReference type="InterPro" id="IPR050808">
    <property type="entry name" value="Phage_Integrase"/>
</dbReference>
<dbReference type="GO" id="GO:0015074">
    <property type="term" value="P:DNA integration"/>
    <property type="evidence" value="ECO:0007669"/>
    <property type="project" value="UniProtKB-KW"/>
</dbReference>
<evidence type="ECO:0000256" key="6">
    <source>
        <dbReference type="PROSITE-ProRule" id="PRU01248"/>
    </source>
</evidence>
<evidence type="ECO:0000256" key="4">
    <source>
        <dbReference type="ARBA" id="ARBA00023125"/>
    </source>
</evidence>
<gene>
    <name evidence="10" type="ORF">EDD77_11741</name>
</gene>
<feature type="region of interest" description="Disordered" evidence="7">
    <location>
        <begin position="382"/>
        <end position="409"/>
    </location>
</feature>
<dbReference type="InterPro" id="IPR010998">
    <property type="entry name" value="Integrase_recombinase_N"/>
</dbReference>
<dbReference type="AlphaFoldDB" id="A0A4V2QB77"/>
<dbReference type="InterPro" id="IPR044068">
    <property type="entry name" value="CB"/>
</dbReference>
<dbReference type="PROSITE" id="PS51898">
    <property type="entry name" value="TYR_RECOMBINASE"/>
    <property type="match status" value="1"/>
</dbReference>
<dbReference type="RefSeq" id="WP_058963783.1">
    <property type="nucleotide sequence ID" value="NZ_CABKVM010000015.1"/>
</dbReference>
<evidence type="ECO:0000256" key="7">
    <source>
        <dbReference type="SAM" id="MobiDB-lite"/>
    </source>
</evidence>
<sequence length="409" mass="46199">MAKKRANGEGSIRKKPSGRWEGRYTQGIDPVTGRAIQKSVSAKTQAECKEKLAKAIRENRGVPLNHTGDYTVAEWCRLWFETYSKPNIRYNTAKGYEGIIEHHIIPAIGAIKLKQLSSIHIQRMYNDLKENGRMQRGSKHNDKALSNTFVRRVHAVLQAALKQAVKERLIPYNPCENCRIPPKDKKEMTILPPEKIGRYLQEAEKYGVLPMFFLELSSGLRRGELLALQWEDLNVKERILTVNKQVTRMEGELDVTEPKTKNSVRKVALSQQAVDLLVQEHELHPDNPILFPSPRTGGYWSPDAVSRINRKLLKNAGIEEHVRFHDLRHTFATMAISSGVDVKTLSSMLGHYSAGFTLDTYTHITNDMQRGAAEKIGGFMESATATPTPEPPDPPEESRCKVIPFEKVG</sequence>
<keyword evidence="3" id="KW-0229">DNA integration</keyword>
<dbReference type="STRING" id="1650663.GCA_001486665_01325"/>
<dbReference type="SUPFAM" id="SSF56349">
    <property type="entry name" value="DNA breaking-rejoining enzymes"/>
    <property type="match status" value="1"/>
</dbReference>
<accession>A0A4V2QB77</accession>
<evidence type="ECO:0000313" key="10">
    <source>
        <dbReference type="EMBL" id="TCL55312.1"/>
    </source>
</evidence>
<protein>
    <submittedName>
        <fullName evidence="10">Site-specific recombinase XerD</fullName>
    </submittedName>
</protein>
<comment type="similarity">
    <text evidence="2">Belongs to the 'phage' integrase family.</text>
</comment>
<organism evidence="10 11">
    <name type="scientific">Allofournierella massiliensis</name>
    <dbReference type="NCBI Taxonomy" id="1650663"/>
    <lineage>
        <taxon>Bacteria</taxon>
        <taxon>Bacillati</taxon>
        <taxon>Bacillota</taxon>
        <taxon>Clostridia</taxon>
        <taxon>Eubacteriales</taxon>
        <taxon>Oscillospiraceae</taxon>
        <taxon>Allofournierella</taxon>
    </lineage>
</organism>
<proteinExistence type="inferred from homology"/>